<name>A0A1G9ENA8_9RHOB</name>
<proteinExistence type="predicted"/>
<evidence type="ECO:0000313" key="1">
    <source>
        <dbReference type="EMBL" id="SDK77672.1"/>
    </source>
</evidence>
<sequence length="155" mass="15839">MASLRDMAAAGIGLALAASGPGPAHAEAPQAAAAASDSARQIALELNTIDQTDEACRITFVIRNALGSDLEGAVFEAVLFDSGGRVERLTLLDFGALPAERMQVRQFALPGLDCARLGAVLINGAESCAGKGVGAGDCMAALWPTSRVQGVEMLK</sequence>
<reference evidence="2" key="1">
    <citation type="submission" date="2016-10" db="EMBL/GenBank/DDBJ databases">
        <authorList>
            <person name="Varghese N."/>
            <person name="Submissions S."/>
        </authorList>
    </citation>
    <scope>NUCLEOTIDE SEQUENCE [LARGE SCALE GENOMIC DNA]</scope>
    <source>
        <strain evidence="2">CGMCC 1.10789</strain>
    </source>
</reference>
<dbReference type="EMBL" id="FNFV01000004">
    <property type="protein sequence ID" value="SDK77672.1"/>
    <property type="molecule type" value="Genomic_DNA"/>
</dbReference>
<gene>
    <name evidence="1" type="ORF">SAMN05216257_104390</name>
</gene>
<accession>A0A1G9ENA8</accession>
<dbReference type="Proteomes" id="UP000199328">
    <property type="component" value="Unassembled WGS sequence"/>
</dbReference>
<dbReference type="STRING" id="990712.SAMN05216257_104390"/>
<keyword evidence="2" id="KW-1185">Reference proteome</keyword>
<organism evidence="1 2">
    <name type="scientific">Meinhardsimonia xiamenensis</name>
    <dbReference type="NCBI Taxonomy" id="990712"/>
    <lineage>
        <taxon>Bacteria</taxon>
        <taxon>Pseudomonadati</taxon>
        <taxon>Pseudomonadota</taxon>
        <taxon>Alphaproteobacteria</taxon>
        <taxon>Rhodobacterales</taxon>
        <taxon>Paracoccaceae</taxon>
        <taxon>Meinhardsimonia</taxon>
    </lineage>
</organism>
<dbReference type="AlphaFoldDB" id="A0A1G9ENA8"/>
<evidence type="ECO:0000313" key="2">
    <source>
        <dbReference type="Proteomes" id="UP000199328"/>
    </source>
</evidence>
<evidence type="ECO:0008006" key="3">
    <source>
        <dbReference type="Google" id="ProtNLM"/>
    </source>
</evidence>
<protein>
    <recommendedName>
        <fullName evidence="3">Tat pathway signal sequence domain protein</fullName>
    </recommendedName>
</protein>